<accession>A0A6L2P834</accession>
<dbReference type="EMBL" id="BKCJ010010914">
    <property type="protein sequence ID" value="GEU93719.1"/>
    <property type="molecule type" value="Genomic_DNA"/>
</dbReference>
<dbReference type="InterPro" id="IPR000528">
    <property type="entry name" value="Plant_nsLTP"/>
</dbReference>
<protein>
    <recommendedName>
        <fullName evidence="4">Non-specific lipid-transfer protein</fullName>
    </recommendedName>
</protein>
<comment type="similarity">
    <text evidence="1 4">Belongs to the plant LTP family.</text>
</comment>
<keyword evidence="3 4" id="KW-0446">Lipid-binding</keyword>
<evidence type="ECO:0000256" key="1">
    <source>
        <dbReference type="ARBA" id="ARBA00009748"/>
    </source>
</evidence>
<evidence type="ECO:0000256" key="2">
    <source>
        <dbReference type="ARBA" id="ARBA00022448"/>
    </source>
</evidence>
<keyword evidence="2 4" id="KW-0813">Transport</keyword>
<dbReference type="AlphaFoldDB" id="A0A6L2P834"/>
<evidence type="ECO:0000256" key="4">
    <source>
        <dbReference type="RuleBase" id="RU000628"/>
    </source>
</evidence>
<dbReference type="SMART" id="SM00499">
    <property type="entry name" value="AAI"/>
    <property type="match status" value="1"/>
</dbReference>
<dbReference type="Gene3D" id="1.10.110.10">
    <property type="entry name" value="Plant lipid-transfer and hydrophobic proteins"/>
    <property type="match status" value="1"/>
</dbReference>
<gene>
    <name evidence="7" type="ORF">Tci_065697</name>
</gene>
<evidence type="ECO:0000256" key="5">
    <source>
        <dbReference type="SAM" id="SignalP"/>
    </source>
</evidence>
<name>A0A6L2P834_TANCI</name>
<proteinExistence type="inferred from homology"/>
<comment type="function">
    <text evidence="4">Plant non-specific lipid-transfer proteins transfer phospholipids as well as galactolipids across membranes. May play a role in wax or cutin deposition in the cell walls of expanding epidermal cells and certain secretory tissues.</text>
</comment>
<reference evidence="7" key="1">
    <citation type="journal article" date="2019" name="Sci. Rep.">
        <title>Draft genome of Tanacetum cinerariifolium, the natural source of mosquito coil.</title>
        <authorList>
            <person name="Yamashiro T."/>
            <person name="Shiraishi A."/>
            <person name="Satake H."/>
            <person name="Nakayama K."/>
        </authorList>
    </citation>
    <scope>NUCLEOTIDE SEQUENCE</scope>
</reference>
<dbReference type="Pfam" id="PF00234">
    <property type="entry name" value="Tryp_alpha_amyl"/>
    <property type="match status" value="1"/>
</dbReference>
<comment type="caution">
    <text evidence="7">The sequence shown here is derived from an EMBL/GenBank/DDBJ whole genome shotgun (WGS) entry which is preliminary data.</text>
</comment>
<dbReference type="SUPFAM" id="SSF47699">
    <property type="entry name" value="Bifunctional inhibitor/lipid-transfer protein/seed storage 2S albumin"/>
    <property type="match status" value="1"/>
</dbReference>
<dbReference type="InterPro" id="IPR016140">
    <property type="entry name" value="Bifunc_inhib/LTP/seed_store"/>
</dbReference>
<dbReference type="PANTHER" id="PTHR33076">
    <property type="entry name" value="NON-SPECIFIC LIPID-TRANSFER PROTEIN 2-RELATED"/>
    <property type="match status" value="1"/>
</dbReference>
<organism evidence="7">
    <name type="scientific">Tanacetum cinerariifolium</name>
    <name type="common">Dalmatian daisy</name>
    <name type="synonym">Chrysanthemum cinerariifolium</name>
    <dbReference type="NCBI Taxonomy" id="118510"/>
    <lineage>
        <taxon>Eukaryota</taxon>
        <taxon>Viridiplantae</taxon>
        <taxon>Streptophyta</taxon>
        <taxon>Embryophyta</taxon>
        <taxon>Tracheophyta</taxon>
        <taxon>Spermatophyta</taxon>
        <taxon>Magnoliopsida</taxon>
        <taxon>eudicotyledons</taxon>
        <taxon>Gunneridae</taxon>
        <taxon>Pentapetalae</taxon>
        <taxon>asterids</taxon>
        <taxon>campanulids</taxon>
        <taxon>Asterales</taxon>
        <taxon>Asteraceae</taxon>
        <taxon>Asteroideae</taxon>
        <taxon>Anthemideae</taxon>
        <taxon>Anthemidinae</taxon>
        <taxon>Tanacetum</taxon>
    </lineage>
</organism>
<feature type="chain" id="PRO_5026894325" description="Non-specific lipid-transfer protein" evidence="5">
    <location>
        <begin position="28"/>
        <end position="119"/>
    </location>
</feature>
<dbReference type="GO" id="GO:0008289">
    <property type="term" value="F:lipid binding"/>
    <property type="evidence" value="ECO:0007669"/>
    <property type="project" value="UniProtKB-KW"/>
</dbReference>
<dbReference type="CDD" id="cd01960">
    <property type="entry name" value="nsLTP1"/>
    <property type="match status" value="1"/>
</dbReference>
<dbReference type="InterPro" id="IPR036312">
    <property type="entry name" value="Bifun_inhib/LTP/seed_sf"/>
</dbReference>
<evidence type="ECO:0000256" key="3">
    <source>
        <dbReference type="ARBA" id="ARBA00023121"/>
    </source>
</evidence>
<keyword evidence="5" id="KW-0732">Signal</keyword>
<dbReference type="PRINTS" id="PR00382">
    <property type="entry name" value="LIPIDTRNSFER"/>
</dbReference>
<sequence length="119" mass="12856">MAQRVMMRNVLCVMMAFMVASAPYTQAINCNNVFGRFIPCMNYLTSRGGGNVQQSCCIGVRGLVSDTKTSADRKIACGCVTTALKSFPGLNRENALALPGKCSVDIPYMNVKTDCDTVK</sequence>
<evidence type="ECO:0000259" key="6">
    <source>
        <dbReference type="SMART" id="SM00499"/>
    </source>
</evidence>
<feature type="domain" description="Bifunctional inhibitor/plant lipid transfer protein/seed storage helical" evidence="6">
    <location>
        <begin position="30"/>
        <end position="115"/>
    </location>
</feature>
<feature type="signal peptide" evidence="5">
    <location>
        <begin position="1"/>
        <end position="27"/>
    </location>
</feature>
<evidence type="ECO:0000313" key="7">
    <source>
        <dbReference type="EMBL" id="GEU93719.1"/>
    </source>
</evidence>
<dbReference type="GO" id="GO:0006869">
    <property type="term" value="P:lipid transport"/>
    <property type="evidence" value="ECO:0007669"/>
    <property type="project" value="InterPro"/>
</dbReference>